<dbReference type="OrthoDB" id="9795306at2"/>
<dbReference type="InterPro" id="IPR029068">
    <property type="entry name" value="Glyas_Bleomycin-R_OHBP_Dase"/>
</dbReference>
<organism evidence="1 2">
    <name type="scientific">Paenibacillus flagellatus</name>
    <dbReference type="NCBI Taxonomy" id="2211139"/>
    <lineage>
        <taxon>Bacteria</taxon>
        <taxon>Bacillati</taxon>
        <taxon>Bacillota</taxon>
        <taxon>Bacilli</taxon>
        <taxon>Bacillales</taxon>
        <taxon>Paenibacillaceae</taxon>
        <taxon>Paenibacillus</taxon>
    </lineage>
</organism>
<dbReference type="Gene3D" id="3.30.720.110">
    <property type="match status" value="1"/>
</dbReference>
<keyword evidence="2" id="KW-1185">Reference proteome</keyword>
<gene>
    <name evidence="1" type="ORF">DLM86_07230</name>
</gene>
<evidence type="ECO:0000313" key="2">
    <source>
        <dbReference type="Proteomes" id="UP000247476"/>
    </source>
</evidence>
<comment type="caution">
    <text evidence="1">The sequence shown here is derived from an EMBL/GenBank/DDBJ whole genome shotgun (WGS) entry which is preliminary data.</text>
</comment>
<dbReference type="SUPFAM" id="SSF54593">
    <property type="entry name" value="Glyoxalase/Bleomycin resistance protein/Dihydroxybiphenyl dioxygenase"/>
    <property type="match status" value="1"/>
</dbReference>
<sequence>MMFDATEKWPDTPSFLRLYMEDGDAVFKQALQAGATAVTPMTKLAFGERVGRVRDPLGNIWWIHQRLEEIDCEEMSKRAAQKEYIEAMKYVLKLR</sequence>
<accession>A0A2V5K834</accession>
<dbReference type="Proteomes" id="UP000247476">
    <property type="component" value="Unassembled WGS sequence"/>
</dbReference>
<name>A0A2V5K834_9BACL</name>
<protein>
    <recommendedName>
        <fullName evidence="3">VOC domain-containing protein</fullName>
    </recommendedName>
</protein>
<dbReference type="EMBL" id="QJVJ01000003">
    <property type="protein sequence ID" value="PYI55518.1"/>
    <property type="molecule type" value="Genomic_DNA"/>
</dbReference>
<reference evidence="1 2" key="1">
    <citation type="submission" date="2018-05" db="EMBL/GenBank/DDBJ databases">
        <title>Paenibacillus flagellatus sp. nov., isolated from selenium mineral soil.</title>
        <authorList>
            <person name="Dai X."/>
        </authorList>
    </citation>
    <scope>NUCLEOTIDE SEQUENCE [LARGE SCALE GENOMIC DNA]</scope>
    <source>
        <strain evidence="1 2">DXL2</strain>
    </source>
</reference>
<evidence type="ECO:0008006" key="3">
    <source>
        <dbReference type="Google" id="ProtNLM"/>
    </source>
</evidence>
<proteinExistence type="predicted"/>
<dbReference type="AlphaFoldDB" id="A0A2V5K834"/>
<evidence type="ECO:0000313" key="1">
    <source>
        <dbReference type="EMBL" id="PYI55518.1"/>
    </source>
</evidence>